<evidence type="ECO:0000313" key="2">
    <source>
        <dbReference type="EMBL" id="PAU80374.1"/>
    </source>
</evidence>
<reference evidence="2 3" key="1">
    <citation type="submission" date="2017-08" db="EMBL/GenBank/DDBJ databases">
        <title>Halovibrio sewagensis sp. nov., isolated from wastewater of high salinity.</title>
        <authorList>
            <person name="Dong X."/>
            <person name="Zhang G."/>
        </authorList>
    </citation>
    <scope>NUCLEOTIDE SEQUENCE [LARGE SCALE GENOMIC DNA]</scope>
    <source>
        <strain evidence="2 3">YL5-2</strain>
    </source>
</reference>
<feature type="transmembrane region" description="Helical" evidence="1">
    <location>
        <begin position="88"/>
        <end position="107"/>
    </location>
</feature>
<accession>A0A2A2F6M2</accession>
<dbReference type="OrthoDB" id="6369035at2"/>
<keyword evidence="1" id="KW-0472">Membrane</keyword>
<protein>
    <submittedName>
        <fullName evidence="2">Uncharacterized protein</fullName>
    </submittedName>
</protein>
<keyword evidence="3" id="KW-1185">Reference proteome</keyword>
<dbReference type="AlphaFoldDB" id="A0A2A2F6M2"/>
<keyword evidence="1" id="KW-1133">Transmembrane helix</keyword>
<keyword evidence="1" id="KW-0812">Transmembrane</keyword>
<dbReference type="Proteomes" id="UP000218896">
    <property type="component" value="Unassembled WGS sequence"/>
</dbReference>
<feature type="transmembrane region" description="Helical" evidence="1">
    <location>
        <begin position="41"/>
        <end position="62"/>
    </location>
</feature>
<name>A0A2A2F6M2_9GAMM</name>
<sequence>MLVCTNCRQGLMDPIRSEDEPEYTDRYQCGHCGHTATIPSLLIVFSQFISAVLGGGITFYLLQYHGVRAFALLVSEGNTNLLLREGGLALGALTLVIAFIYLLYLAFRGISKRMRYRLPPQNAQ</sequence>
<evidence type="ECO:0000256" key="1">
    <source>
        <dbReference type="SAM" id="Phobius"/>
    </source>
</evidence>
<evidence type="ECO:0000313" key="3">
    <source>
        <dbReference type="Proteomes" id="UP000218896"/>
    </source>
</evidence>
<dbReference type="RefSeq" id="WP_095617217.1">
    <property type="nucleotide sequence ID" value="NZ_NSKD01000003.1"/>
</dbReference>
<organism evidence="2 3">
    <name type="scientific">Halovibrio salipaludis</name>
    <dbReference type="NCBI Taxonomy" id="2032626"/>
    <lineage>
        <taxon>Bacteria</taxon>
        <taxon>Pseudomonadati</taxon>
        <taxon>Pseudomonadota</taxon>
        <taxon>Gammaproteobacteria</taxon>
        <taxon>Oceanospirillales</taxon>
        <taxon>Halomonadaceae</taxon>
        <taxon>Halovibrio</taxon>
    </lineage>
</organism>
<dbReference type="EMBL" id="NSKD01000003">
    <property type="protein sequence ID" value="PAU80374.1"/>
    <property type="molecule type" value="Genomic_DNA"/>
</dbReference>
<gene>
    <name evidence="2" type="ORF">CK501_07965</name>
</gene>
<comment type="caution">
    <text evidence="2">The sequence shown here is derived from an EMBL/GenBank/DDBJ whole genome shotgun (WGS) entry which is preliminary data.</text>
</comment>
<proteinExistence type="predicted"/>